<dbReference type="PROSITE" id="PS00041">
    <property type="entry name" value="HTH_ARAC_FAMILY_1"/>
    <property type="match status" value="1"/>
</dbReference>
<dbReference type="PANTHER" id="PTHR43280:SF28">
    <property type="entry name" value="HTH-TYPE TRANSCRIPTIONAL ACTIVATOR RHAS"/>
    <property type="match status" value="1"/>
</dbReference>
<dbReference type="AlphaFoldDB" id="A0A1R0XYQ9"/>
<dbReference type="InterPro" id="IPR018060">
    <property type="entry name" value="HTH_AraC"/>
</dbReference>
<dbReference type="Gene3D" id="2.60.120.10">
    <property type="entry name" value="Jelly Rolls"/>
    <property type="match status" value="1"/>
</dbReference>
<accession>A0A1R0XYQ9</accession>
<sequence>MNLSIQSSFRRANAICNRHATKIQGTGLSITILYWSFMPAHFDNSLHRHSFFEACYVLDGEGSYYEHDREYNLVKGTAFLSTPGVWHQIRSTSGLTLCYVAFEMDESLTEPFYLEAYRQLAERGNSVVRGADSSLTGHLWQALLALCANSVSTIPLALEQVAYSLLLSFPELHGLTLTAGESVQQPISPGHALFRQAKRFIDDNLSNELTLATVATHLHISSRHLTRLFQEYLSQSFVHYIQERRMQHASQLLLNDYAPIKDIALQCGFQSVHYFTRVFTRALGVSPAKFRRSQFSEGRSGNIHFPPKMS</sequence>
<organism evidence="5 6">
    <name type="scientific">Paenibacillus odorifer</name>
    <dbReference type="NCBI Taxonomy" id="189426"/>
    <lineage>
        <taxon>Bacteria</taxon>
        <taxon>Bacillati</taxon>
        <taxon>Bacillota</taxon>
        <taxon>Bacilli</taxon>
        <taxon>Bacillales</taxon>
        <taxon>Paenibacillaceae</taxon>
        <taxon>Paenibacillus</taxon>
    </lineage>
</organism>
<keyword evidence="1" id="KW-0805">Transcription regulation</keyword>
<dbReference type="EMBL" id="MPTC01000011">
    <property type="protein sequence ID" value="OMD40166.1"/>
    <property type="molecule type" value="Genomic_DNA"/>
</dbReference>
<dbReference type="SUPFAM" id="SSF46689">
    <property type="entry name" value="Homeodomain-like"/>
    <property type="match status" value="2"/>
</dbReference>
<dbReference type="InterPro" id="IPR020449">
    <property type="entry name" value="Tscrpt_reg_AraC-type_HTH"/>
</dbReference>
<dbReference type="PROSITE" id="PS01124">
    <property type="entry name" value="HTH_ARAC_FAMILY_2"/>
    <property type="match status" value="1"/>
</dbReference>
<evidence type="ECO:0000256" key="1">
    <source>
        <dbReference type="ARBA" id="ARBA00023015"/>
    </source>
</evidence>
<dbReference type="PRINTS" id="PR00032">
    <property type="entry name" value="HTHARAC"/>
</dbReference>
<dbReference type="GO" id="GO:0003700">
    <property type="term" value="F:DNA-binding transcription factor activity"/>
    <property type="evidence" value="ECO:0007669"/>
    <property type="project" value="InterPro"/>
</dbReference>
<dbReference type="InterPro" id="IPR018062">
    <property type="entry name" value="HTH_AraC-typ_CS"/>
</dbReference>
<reference evidence="5 6" key="1">
    <citation type="submission" date="2016-10" db="EMBL/GenBank/DDBJ databases">
        <title>Paenibacillus species isolates.</title>
        <authorList>
            <person name="Beno S.M."/>
        </authorList>
    </citation>
    <scope>NUCLEOTIDE SEQUENCE [LARGE SCALE GENOMIC DNA]</scope>
    <source>
        <strain evidence="5 6">FSL H7-0710</strain>
    </source>
</reference>
<dbReference type="InterPro" id="IPR037923">
    <property type="entry name" value="HTH-like"/>
</dbReference>
<proteinExistence type="predicted"/>
<evidence type="ECO:0000313" key="6">
    <source>
        <dbReference type="Proteomes" id="UP000187439"/>
    </source>
</evidence>
<dbReference type="Pfam" id="PF12833">
    <property type="entry name" value="HTH_18"/>
    <property type="match status" value="1"/>
</dbReference>
<dbReference type="InterPro" id="IPR014710">
    <property type="entry name" value="RmlC-like_jellyroll"/>
</dbReference>
<dbReference type="CDD" id="cd02208">
    <property type="entry name" value="cupin_RmlC-like"/>
    <property type="match status" value="1"/>
</dbReference>
<evidence type="ECO:0000256" key="2">
    <source>
        <dbReference type="ARBA" id="ARBA00023125"/>
    </source>
</evidence>
<dbReference type="SUPFAM" id="SSF51215">
    <property type="entry name" value="Regulatory protein AraC"/>
    <property type="match status" value="1"/>
</dbReference>
<dbReference type="SMART" id="SM00342">
    <property type="entry name" value="HTH_ARAC"/>
    <property type="match status" value="1"/>
</dbReference>
<comment type="caution">
    <text evidence="5">The sequence shown here is derived from an EMBL/GenBank/DDBJ whole genome shotgun (WGS) entry which is preliminary data.</text>
</comment>
<dbReference type="OrthoDB" id="149040at2"/>
<dbReference type="Proteomes" id="UP000187439">
    <property type="component" value="Unassembled WGS sequence"/>
</dbReference>
<dbReference type="Pfam" id="PF02311">
    <property type="entry name" value="AraC_binding"/>
    <property type="match status" value="1"/>
</dbReference>
<dbReference type="GO" id="GO:0043565">
    <property type="term" value="F:sequence-specific DNA binding"/>
    <property type="evidence" value="ECO:0007669"/>
    <property type="project" value="InterPro"/>
</dbReference>
<evidence type="ECO:0000259" key="4">
    <source>
        <dbReference type="PROSITE" id="PS01124"/>
    </source>
</evidence>
<dbReference type="InterPro" id="IPR003313">
    <property type="entry name" value="AraC-bd"/>
</dbReference>
<protein>
    <recommendedName>
        <fullName evidence="4">HTH araC/xylS-type domain-containing protein</fullName>
    </recommendedName>
</protein>
<feature type="domain" description="HTH araC/xylS-type" evidence="4">
    <location>
        <begin position="195"/>
        <end position="293"/>
    </location>
</feature>
<dbReference type="Gene3D" id="1.10.10.60">
    <property type="entry name" value="Homeodomain-like"/>
    <property type="match status" value="2"/>
</dbReference>
<name>A0A1R0XYQ9_9BACL</name>
<keyword evidence="2" id="KW-0238">DNA-binding</keyword>
<dbReference type="InterPro" id="IPR009057">
    <property type="entry name" value="Homeodomain-like_sf"/>
</dbReference>
<dbReference type="PANTHER" id="PTHR43280">
    <property type="entry name" value="ARAC-FAMILY TRANSCRIPTIONAL REGULATOR"/>
    <property type="match status" value="1"/>
</dbReference>
<evidence type="ECO:0000313" key="5">
    <source>
        <dbReference type="EMBL" id="OMD40166.1"/>
    </source>
</evidence>
<evidence type="ECO:0000256" key="3">
    <source>
        <dbReference type="ARBA" id="ARBA00023163"/>
    </source>
</evidence>
<gene>
    <name evidence="5" type="ORF">BSK52_14155</name>
</gene>
<keyword evidence="3" id="KW-0804">Transcription</keyword>